<accession>A0A084QP32</accession>
<dbReference type="CDD" id="cd00067">
    <property type="entry name" value="GAL4"/>
    <property type="match status" value="1"/>
</dbReference>
<feature type="region of interest" description="Disordered" evidence="8">
    <location>
        <begin position="320"/>
        <end position="343"/>
    </location>
</feature>
<dbReference type="SUPFAM" id="SSF57701">
    <property type="entry name" value="Zn2/Cys6 DNA-binding domain"/>
    <property type="match status" value="1"/>
</dbReference>
<dbReference type="Pfam" id="PF04082">
    <property type="entry name" value="Fungal_trans"/>
    <property type="match status" value="1"/>
</dbReference>
<dbReference type="Gene3D" id="3.30.160.60">
    <property type="entry name" value="Classic Zinc Finger"/>
    <property type="match status" value="1"/>
</dbReference>
<evidence type="ECO:0000256" key="9">
    <source>
        <dbReference type="SAM" id="Phobius"/>
    </source>
</evidence>
<dbReference type="AlphaFoldDB" id="A0A084QP32"/>
<dbReference type="PROSITE" id="PS00028">
    <property type="entry name" value="ZINC_FINGER_C2H2_1"/>
    <property type="match status" value="2"/>
</dbReference>
<dbReference type="GO" id="GO:0008270">
    <property type="term" value="F:zinc ion binding"/>
    <property type="evidence" value="ECO:0007669"/>
    <property type="project" value="UniProtKB-KW"/>
</dbReference>
<reference evidence="12 13" key="1">
    <citation type="journal article" date="2014" name="BMC Genomics">
        <title>Comparative genome sequencing reveals chemotype-specific gene clusters in the toxigenic black mold Stachybotrys.</title>
        <authorList>
            <person name="Semeiks J."/>
            <person name="Borek D."/>
            <person name="Otwinowski Z."/>
            <person name="Grishin N.V."/>
        </authorList>
    </citation>
    <scope>NUCLEOTIDE SEQUENCE [LARGE SCALE GENOMIC DNA]</scope>
    <source>
        <strain evidence="12 13">IBT 40285</strain>
    </source>
</reference>
<feature type="domain" description="C2H2-type" evidence="11">
    <location>
        <begin position="89"/>
        <end position="116"/>
    </location>
</feature>
<sequence length="930" mass="103882">YATIRVVPDFCYPTLPQRRLVTLRFFAVPQIWFRHLTTAAVPPRSCSFLHSVLVAATTAAAVFILDSGHLIQYSEGAGAMEAKTDQGFFQCGSCKRQYRRLDHLARHVRSHTQSRPHKCHVCGKGFTRTDLLKRHVGAHTVEGADDGQTASNAPLQETLSRVSKACRTCASNHLRCSEDKPCLRCKTKGLECVWTPPLLLNHTYPVAPTEGSVDEVGVEQRGVVEITPPYEAGAPPQGMDMHDGEEAHSVNETIFNMFQSHGPIAFEDVDAHFPGGELNTPSWLLSPSDTFNTTGHLSVEFSDLDLRFLDSYNTSVPFERIPSSMPRTRDEQIAGAQSQREQPDSILNEAFEDSPWQFRPNAQDNAAAEEHNLSLPQITDEQISTESRVPRNGRMICNLLGVGARDKILTMVTRSCHSDNISKIVQAFPSVELLDALVQYYLTSPVAWPHSFLHAATFDPNEKRPELVAAMAAAGSLLTTDPALAKLGFALQESVRIAIPKHWEQDNSLVRDLELAQAFLIVLEIGLWSGHGRKVEIAESFLQPLLTMLRRDGKFQRSTYARSFATENLEGDTLREKWHEWIEMESFERLCYRVLLHDTNSSMALLTNPLLSYAEVMLPLPGCAQAWSARTAKDWQVIYQASSDQPTIGIADLLDNPELLNSYRTSVDTAIARYAILSVIWSLTWEHLQLASLQRQAPRRWNSVIMDLRRDELVKLLHNIRVSLFVSDSPEFMMRLELTFLHLYMPFEDIQNLAGLQGPAHSRAIYPVVSEWVKTHAARQAVYHAGQVFRYAKAIPSGAIRGPVAFVLYYATLAFWVWGLFTDQRPGESSPSDRIAFYGNTATGETVFIDAQEDILVQRFIQLGQGVPCIQINAQGSTATPLSSTDQVMQAVQGLLDSNFDSTGKPHLIAKLTDLISGLTISYKRVKGMR</sequence>
<dbReference type="STRING" id="1283841.A0A084QP32"/>
<gene>
    <name evidence="12" type="ORF">S40285_08314</name>
</gene>
<evidence type="ECO:0000256" key="2">
    <source>
        <dbReference type="ARBA" id="ARBA00022771"/>
    </source>
</evidence>
<dbReference type="Gene3D" id="4.10.240.10">
    <property type="entry name" value="Zn(2)-C6 fungal-type DNA-binding domain"/>
    <property type="match status" value="1"/>
</dbReference>
<dbReference type="OrthoDB" id="40579at2759"/>
<keyword evidence="5" id="KW-0804">Transcription</keyword>
<proteinExistence type="predicted"/>
<dbReference type="PANTHER" id="PTHR47660">
    <property type="entry name" value="TRANSCRIPTION FACTOR WITH C2H2 AND ZN(2)-CYS(6) DNA BINDING DOMAIN (EUROFUNG)-RELATED-RELATED"/>
    <property type="match status" value="1"/>
</dbReference>
<feature type="domain" description="C2H2-type" evidence="11">
    <location>
        <begin position="117"/>
        <end position="144"/>
    </location>
</feature>
<evidence type="ECO:0000256" key="3">
    <source>
        <dbReference type="ARBA" id="ARBA00022833"/>
    </source>
</evidence>
<dbReference type="SMART" id="SM00066">
    <property type="entry name" value="GAL4"/>
    <property type="match status" value="1"/>
</dbReference>
<dbReference type="InterPro" id="IPR007219">
    <property type="entry name" value="XnlR_reg_dom"/>
</dbReference>
<name>A0A084QP32_STAC4</name>
<evidence type="ECO:0000256" key="6">
    <source>
        <dbReference type="ARBA" id="ARBA00023242"/>
    </source>
</evidence>
<dbReference type="InterPro" id="IPR001138">
    <property type="entry name" value="Zn2Cys6_DnaBD"/>
</dbReference>
<dbReference type="Pfam" id="PF00172">
    <property type="entry name" value="Zn_clus"/>
    <property type="match status" value="1"/>
</dbReference>
<keyword evidence="9" id="KW-1133">Transmembrane helix</keyword>
<dbReference type="InParanoid" id="A0A084QP32"/>
<dbReference type="FunFam" id="3.30.160.60:FF:002343">
    <property type="entry name" value="Zinc finger protein 33A"/>
    <property type="match status" value="1"/>
</dbReference>
<organism evidence="12 13">
    <name type="scientific">Stachybotrys chlorohalonatus (strain IBT 40285)</name>
    <dbReference type="NCBI Taxonomy" id="1283841"/>
    <lineage>
        <taxon>Eukaryota</taxon>
        <taxon>Fungi</taxon>
        <taxon>Dikarya</taxon>
        <taxon>Ascomycota</taxon>
        <taxon>Pezizomycotina</taxon>
        <taxon>Sordariomycetes</taxon>
        <taxon>Hypocreomycetidae</taxon>
        <taxon>Hypocreales</taxon>
        <taxon>Stachybotryaceae</taxon>
        <taxon>Stachybotrys</taxon>
    </lineage>
</organism>
<feature type="transmembrane region" description="Helical" evidence="9">
    <location>
        <begin position="800"/>
        <end position="821"/>
    </location>
</feature>
<dbReference type="PANTHER" id="PTHR47660:SF2">
    <property type="entry name" value="TRANSCRIPTION FACTOR WITH C2H2 AND ZN(2)-CYS(6) DNA BINDING DOMAIN (EUROFUNG)"/>
    <property type="match status" value="1"/>
</dbReference>
<evidence type="ECO:0000256" key="1">
    <source>
        <dbReference type="ARBA" id="ARBA00022723"/>
    </source>
</evidence>
<dbReference type="GO" id="GO:0000981">
    <property type="term" value="F:DNA-binding transcription factor activity, RNA polymerase II-specific"/>
    <property type="evidence" value="ECO:0007669"/>
    <property type="project" value="InterPro"/>
</dbReference>
<dbReference type="InterPro" id="IPR036864">
    <property type="entry name" value="Zn2-C6_fun-type_DNA-bd_sf"/>
</dbReference>
<dbReference type="SMART" id="SM00355">
    <property type="entry name" value="ZnF_C2H2"/>
    <property type="match status" value="2"/>
</dbReference>
<dbReference type="Pfam" id="PF00096">
    <property type="entry name" value="zf-C2H2"/>
    <property type="match status" value="2"/>
</dbReference>
<dbReference type="SUPFAM" id="SSF57667">
    <property type="entry name" value="beta-beta-alpha zinc fingers"/>
    <property type="match status" value="1"/>
</dbReference>
<evidence type="ECO:0000313" key="13">
    <source>
        <dbReference type="Proteomes" id="UP000028524"/>
    </source>
</evidence>
<keyword evidence="9" id="KW-0472">Membrane</keyword>
<keyword evidence="1" id="KW-0479">Metal-binding</keyword>
<dbReference type="CDD" id="cd12148">
    <property type="entry name" value="fungal_TF_MHR"/>
    <property type="match status" value="1"/>
</dbReference>
<keyword evidence="2 7" id="KW-0863">Zinc-finger</keyword>
<feature type="domain" description="Zn(2)-C6 fungal-type" evidence="10">
    <location>
        <begin position="165"/>
        <end position="194"/>
    </location>
</feature>
<evidence type="ECO:0000259" key="10">
    <source>
        <dbReference type="PROSITE" id="PS50048"/>
    </source>
</evidence>
<dbReference type="InterPro" id="IPR013087">
    <property type="entry name" value="Znf_C2H2_type"/>
</dbReference>
<evidence type="ECO:0000256" key="7">
    <source>
        <dbReference type="PROSITE-ProRule" id="PRU00042"/>
    </source>
</evidence>
<protein>
    <submittedName>
        <fullName evidence="12">Uncharacterized protein</fullName>
    </submittedName>
</protein>
<keyword evidence="6" id="KW-0539">Nucleus</keyword>
<keyword evidence="3" id="KW-0862">Zinc</keyword>
<dbReference type="OMA" id="AMCTEAF"/>
<dbReference type="HOGENOM" id="CLU_003487_0_1_1"/>
<evidence type="ECO:0000256" key="8">
    <source>
        <dbReference type="SAM" id="MobiDB-lite"/>
    </source>
</evidence>
<evidence type="ECO:0000256" key="4">
    <source>
        <dbReference type="ARBA" id="ARBA00023015"/>
    </source>
</evidence>
<evidence type="ECO:0000313" key="12">
    <source>
        <dbReference type="EMBL" id="KFA65717.1"/>
    </source>
</evidence>
<keyword evidence="9" id="KW-0812">Transmembrane</keyword>
<dbReference type="Proteomes" id="UP000028524">
    <property type="component" value="Unassembled WGS sequence"/>
</dbReference>
<feature type="non-terminal residue" evidence="12">
    <location>
        <position position="1"/>
    </location>
</feature>
<dbReference type="GO" id="GO:0006351">
    <property type="term" value="P:DNA-templated transcription"/>
    <property type="evidence" value="ECO:0007669"/>
    <property type="project" value="InterPro"/>
</dbReference>
<evidence type="ECO:0000256" key="5">
    <source>
        <dbReference type="ARBA" id="ARBA00023163"/>
    </source>
</evidence>
<keyword evidence="4" id="KW-0805">Transcription regulation</keyword>
<dbReference type="PROSITE" id="PS50157">
    <property type="entry name" value="ZINC_FINGER_C2H2_2"/>
    <property type="match status" value="2"/>
</dbReference>
<evidence type="ECO:0000259" key="11">
    <source>
        <dbReference type="PROSITE" id="PS50157"/>
    </source>
</evidence>
<dbReference type="PROSITE" id="PS00463">
    <property type="entry name" value="ZN2_CY6_FUNGAL_1"/>
    <property type="match status" value="1"/>
</dbReference>
<dbReference type="GO" id="GO:0003677">
    <property type="term" value="F:DNA binding"/>
    <property type="evidence" value="ECO:0007669"/>
    <property type="project" value="InterPro"/>
</dbReference>
<dbReference type="PROSITE" id="PS50048">
    <property type="entry name" value="ZN2_CY6_FUNGAL_2"/>
    <property type="match status" value="1"/>
</dbReference>
<dbReference type="InterPro" id="IPR036236">
    <property type="entry name" value="Znf_C2H2_sf"/>
</dbReference>
<keyword evidence="13" id="KW-1185">Reference proteome</keyword>
<dbReference type="EMBL" id="KL660567">
    <property type="protein sequence ID" value="KFA65717.1"/>
    <property type="molecule type" value="Genomic_DNA"/>
</dbReference>